<feature type="binding site" evidence="3">
    <location>
        <position position="182"/>
    </location>
    <ligand>
        <name>Co(2+)</name>
        <dbReference type="ChEBI" id="CHEBI:48828"/>
    </ligand>
</feature>
<evidence type="ECO:0000313" key="4">
    <source>
        <dbReference type="EMBL" id="KAB1477598.1"/>
    </source>
</evidence>
<dbReference type="EMBL" id="WBKH01000008">
    <property type="protein sequence ID" value="KAB1477598.1"/>
    <property type="molecule type" value="Genomic_DNA"/>
</dbReference>
<feature type="binding site" evidence="2">
    <location>
        <begin position="84"/>
        <end position="91"/>
    </location>
    <ligand>
        <name>substrate</name>
    </ligand>
</feature>
<feature type="binding site" evidence="2">
    <location>
        <position position="217"/>
    </location>
    <ligand>
        <name>Co(2+)</name>
        <dbReference type="ChEBI" id="CHEBI:48828"/>
    </ligand>
</feature>
<sequence>MKQAVLVVAFGTTVPTARTNQINPVFEFIKDQYKDQEVRLAFTSRIIVKRLRERGETIDTEQSAIESLIAEGYESIVVQPLHMIGGEEFDKLKANIMAFEGQGQLRHIAIGRPLLYFIGQEERPDDYDTLIERFIKKLNVPEEEGLLLVGHGGMAAGNTAYAALQLKLWRAGHTNIRVTTLECFPHLEDTVIPWEWLDGKRPGRIHVHPLLLVAGDHALNDIFGDEDDSVQSMLEEAGFEVVRHLNGLGEYRGIQEIFAEHLADAIVGRYEKRNTHRPSIPNVK</sequence>
<protein>
    <submittedName>
        <fullName evidence="4">Cobalt chelatase</fullName>
    </submittedName>
</protein>
<dbReference type="GO" id="GO:0019251">
    <property type="term" value="P:anaerobic cobalamin biosynthetic process"/>
    <property type="evidence" value="ECO:0007669"/>
    <property type="project" value="InterPro"/>
</dbReference>
<comment type="caution">
    <text evidence="4">The sequence shown here is derived from an EMBL/GenBank/DDBJ whole genome shotgun (WGS) entry which is preliminary data.</text>
</comment>
<proteinExistence type="predicted"/>
<evidence type="ECO:0000313" key="5">
    <source>
        <dbReference type="Proteomes" id="UP000434554"/>
    </source>
</evidence>
<dbReference type="PIRSF" id="PIRSF033579">
    <property type="entry name" value="Anaer_Co_chel"/>
    <property type="match status" value="1"/>
</dbReference>
<evidence type="ECO:0000256" key="3">
    <source>
        <dbReference type="PIRSR" id="PIRSR033579-3"/>
    </source>
</evidence>
<dbReference type="Proteomes" id="UP000434554">
    <property type="component" value="Unassembled WGS sequence"/>
</dbReference>
<feature type="active site" description="Proton acceptor" evidence="1">
    <location>
        <position position="151"/>
    </location>
</feature>
<feature type="binding site" evidence="2">
    <location>
        <position position="10"/>
    </location>
    <ligand>
        <name>Co(2+)</name>
        <dbReference type="ChEBI" id="CHEBI:48828"/>
    </ligand>
</feature>
<dbReference type="InterPro" id="IPR010388">
    <property type="entry name" value="Anaerobic_Co-chelatase"/>
</dbReference>
<evidence type="ECO:0000256" key="2">
    <source>
        <dbReference type="PIRSR" id="PIRSR033579-2"/>
    </source>
</evidence>
<organism evidence="4 5">
    <name type="scientific">Veillonella seminalis</name>
    <dbReference type="NCBI Taxonomy" id="1502943"/>
    <lineage>
        <taxon>Bacteria</taxon>
        <taxon>Bacillati</taxon>
        <taxon>Bacillota</taxon>
        <taxon>Negativicutes</taxon>
        <taxon>Veillonellales</taxon>
        <taxon>Veillonellaceae</taxon>
        <taxon>Veillonella</taxon>
    </lineage>
</organism>
<dbReference type="GO" id="GO:0046872">
    <property type="term" value="F:metal ion binding"/>
    <property type="evidence" value="ECO:0007669"/>
    <property type="project" value="UniProtKB-KW"/>
</dbReference>
<dbReference type="Gene3D" id="3.40.50.1400">
    <property type="match status" value="2"/>
</dbReference>
<dbReference type="Pfam" id="PF06180">
    <property type="entry name" value="CbiK"/>
    <property type="match status" value="1"/>
</dbReference>
<dbReference type="GO" id="GO:0016852">
    <property type="term" value="F:sirohydrochlorin cobaltochelatase activity"/>
    <property type="evidence" value="ECO:0007669"/>
    <property type="project" value="InterPro"/>
</dbReference>
<accession>A0A833CA79</accession>
<dbReference type="SUPFAM" id="SSF53800">
    <property type="entry name" value="Chelatase"/>
    <property type="match status" value="1"/>
</dbReference>
<dbReference type="AlphaFoldDB" id="A0A833CA79"/>
<dbReference type="RefSeq" id="WP_127007820.1">
    <property type="nucleotide sequence ID" value="NZ_CALMIE010000118.1"/>
</dbReference>
<name>A0A833CA79_9FIRM</name>
<dbReference type="GeneID" id="83055077"/>
<feature type="binding site" evidence="3">
    <location>
        <position position="151"/>
    </location>
    <ligand>
        <name>Co(2+)</name>
        <dbReference type="ChEBI" id="CHEBI:48828"/>
    </ligand>
</feature>
<feature type="binding site" evidence="2">
    <location>
        <begin position="212"/>
        <end position="213"/>
    </location>
    <ligand>
        <name>substrate</name>
    </ligand>
</feature>
<reference evidence="4 5" key="1">
    <citation type="submission" date="2019-09" db="EMBL/GenBank/DDBJ databases">
        <title>Draft genome sequence of 3 type strains from the CCUG.</title>
        <authorList>
            <person name="Pineiro-Iglesias B."/>
            <person name="Tunovic T."/>
            <person name="Unosson C."/>
            <person name="Inganas E."/>
            <person name="Ohlen M."/>
            <person name="Cardew S."/>
            <person name="Jensie-Markopoulos S."/>
            <person name="Salva-Serra F."/>
            <person name="Jaen-Luchoro D."/>
            <person name="Karlsson R."/>
            <person name="Svensson-Stadler L."/>
            <person name="Chun J."/>
            <person name="Moore E."/>
        </authorList>
    </citation>
    <scope>NUCLEOTIDE SEQUENCE [LARGE SCALE GENOMIC DNA]</scope>
    <source>
        <strain evidence="4 5">CCUG 65427</strain>
    </source>
</reference>
<keyword evidence="3" id="KW-0479">Metal-binding</keyword>
<keyword evidence="3" id="KW-0170">Cobalt</keyword>
<gene>
    <name evidence="4" type="ORF">F8R14_08180</name>
</gene>
<evidence type="ECO:0000256" key="1">
    <source>
        <dbReference type="PIRSR" id="PIRSR033579-1"/>
    </source>
</evidence>